<gene>
    <name evidence="1" type="ORF">JHL16_03885</name>
</gene>
<reference evidence="1" key="1">
    <citation type="submission" date="2021-01" db="EMBL/GenBank/DDBJ databases">
        <authorList>
            <person name="Sun Q."/>
        </authorList>
    </citation>
    <scope>NUCLEOTIDE SEQUENCE</scope>
    <source>
        <strain evidence="1">YIM B02566</strain>
    </source>
</reference>
<comment type="caution">
    <text evidence="1">The sequence shown here is derived from an EMBL/GenBank/DDBJ whole genome shotgun (WGS) entry which is preliminary data.</text>
</comment>
<dbReference type="Proteomes" id="UP000616151">
    <property type="component" value="Unassembled WGS sequence"/>
</dbReference>
<protein>
    <submittedName>
        <fullName evidence="1">Type I secretion system permease/ATPase</fullName>
    </submittedName>
</protein>
<dbReference type="EMBL" id="JAENHL010000004">
    <property type="protein sequence ID" value="MBK1865479.1"/>
    <property type="molecule type" value="Genomic_DNA"/>
</dbReference>
<accession>A0ACC5QYK9</accession>
<sequence>MSLVVFSMFANLLMLTGPLFMLQVYDRVLTSSSVSTLVALALLTAVLYALYGFLEFIRSRLLVRVGRIVDETLRERVFDAMAMRALRDGGGARNEALGDLQTIRQYLQGNGPLAFLDMPWAPIYLAVIFLMHNLLGYMAVLAAVLLTVIAILTERTTRKHAIVTHRALMQANSLADQCRGNIEAATILGMVGRLRQRWAGAQDEALESHMLASDRGGLLASLSRTLRLVFQSAVLGLGAYLAIRREVSPGVMIAASIIMSRALAPVEMAVGQWPQFQGFVRSWRRLGAFLADTPVRRPRMGLPQPTGRLTVDNLTAYAAGTEMPLIGGVSFALERGDGLGIIGPTGAGKSTLAKALVGAWPLTRGTVRLDGATPDQWDADVLGRSIGYLSQEGELFDGTVAENISRFALTPDPRAVVGAAQQADIHELVLQMPDGYNTIIGQGGRRLSAGQCQRLGLARALYGDPALLVLDEPNANLDADGEVALVKAIAAVRARGGTVIVIAHRPSAIASLDRLMVLREGRVFAFGPKDEVLAKVLARPVDGTGRPGGLTVVEARG</sequence>
<name>A0ACC5QYK9_9HYPH</name>
<evidence type="ECO:0000313" key="2">
    <source>
        <dbReference type="Proteomes" id="UP000616151"/>
    </source>
</evidence>
<evidence type="ECO:0000313" key="1">
    <source>
        <dbReference type="EMBL" id="MBK1865479.1"/>
    </source>
</evidence>
<organism evidence="1 2">
    <name type="scientific">Taklimakanibacter albus</name>
    <dbReference type="NCBI Taxonomy" id="2800327"/>
    <lineage>
        <taxon>Bacteria</taxon>
        <taxon>Pseudomonadati</taxon>
        <taxon>Pseudomonadota</taxon>
        <taxon>Alphaproteobacteria</taxon>
        <taxon>Hyphomicrobiales</taxon>
        <taxon>Aestuariivirgaceae</taxon>
        <taxon>Taklimakanibacter</taxon>
    </lineage>
</organism>
<keyword evidence="2" id="KW-1185">Reference proteome</keyword>
<proteinExistence type="predicted"/>